<organism evidence="1">
    <name type="scientific">Amphimedon queenslandica</name>
    <name type="common">Sponge</name>
    <dbReference type="NCBI Taxonomy" id="400682"/>
    <lineage>
        <taxon>Eukaryota</taxon>
        <taxon>Metazoa</taxon>
        <taxon>Porifera</taxon>
        <taxon>Demospongiae</taxon>
        <taxon>Heteroscleromorpha</taxon>
        <taxon>Haplosclerida</taxon>
        <taxon>Niphatidae</taxon>
        <taxon>Amphimedon</taxon>
    </lineage>
</organism>
<dbReference type="AlphaFoldDB" id="A0A1X7SGC1"/>
<sequence>MEGSDGSTGSIGSSSKSRKTFLVLDEPCFSKYNETYSYNDPITELIDCLFVKYDFNAAQDRLNEDEK</sequence>
<reference evidence="1" key="1">
    <citation type="submission" date="2017-05" db="UniProtKB">
        <authorList>
            <consortium name="EnsemblMetazoa"/>
        </authorList>
    </citation>
    <scope>IDENTIFICATION</scope>
</reference>
<dbReference type="InParanoid" id="A0A1X7SGC1"/>
<protein>
    <submittedName>
        <fullName evidence="1">Uncharacterized protein</fullName>
    </submittedName>
</protein>
<name>A0A1X7SGC1_AMPQE</name>
<dbReference type="EnsemblMetazoa" id="Aqu2.1.01083_001">
    <property type="protein sequence ID" value="Aqu2.1.01083_001"/>
    <property type="gene ID" value="Aqu2.1.01083"/>
</dbReference>
<proteinExistence type="predicted"/>
<evidence type="ECO:0000313" key="1">
    <source>
        <dbReference type="EnsemblMetazoa" id="Aqu2.1.01083_001"/>
    </source>
</evidence>
<accession>A0A1X7SGC1</accession>